<organism evidence="2 3">
    <name type="scientific">Pseudofrancisella aestuarii</name>
    <dbReference type="NCBI Taxonomy" id="2670347"/>
    <lineage>
        <taxon>Bacteria</taxon>
        <taxon>Pseudomonadati</taxon>
        <taxon>Pseudomonadota</taxon>
        <taxon>Gammaproteobacteria</taxon>
        <taxon>Thiotrichales</taxon>
        <taxon>Francisellaceae</taxon>
        <taxon>Pseudofrancisella</taxon>
    </lineage>
</organism>
<dbReference type="Proteomes" id="UP001595926">
    <property type="component" value="Unassembled WGS sequence"/>
</dbReference>
<dbReference type="EMBL" id="JBHSJH010000001">
    <property type="protein sequence ID" value="MFC4892175.1"/>
    <property type="molecule type" value="Genomic_DNA"/>
</dbReference>
<reference evidence="3" key="1">
    <citation type="journal article" date="2019" name="Int. J. Syst. Evol. Microbiol.">
        <title>The Global Catalogue of Microorganisms (GCM) 10K type strain sequencing project: providing services to taxonomists for standard genome sequencing and annotation.</title>
        <authorList>
            <consortium name="The Broad Institute Genomics Platform"/>
            <consortium name="The Broad Institute Genome Sequencing Center for Infectious Disease"/>
            <person name="Wu L."/>
            <person name="Ma J."/>
        </authorList>
    </citation>
    <scope>NUCLEOTIDE SEQUENCE [LARGE SCALE GENOMIC DNA]</scope>
    <source>
        <strain evidence="3">CGMCC 1.13718</strain>
    </source>
</reference>
<evidence type="ECO:0000313" key="2">
    <source>
        <dbReference type="EMBL" id="MFC4892175.1"/>
    </source>
</evidence>
<evidence type="ECO:0000313" key="3">
    <source>
        <dbReference type="Proteomes" id="UP001595926"/>
    </source>
</evidence>
<comment type="caution">
    <text evidence="2">The sequence shown here is derived from an EMBL/GenBank/DDBJ whole genome shotgun (WGS) entry which is preliminary data.</text>
</comment>
<keyword evidence="3" id="KW-1185">Reference proteome</keyword>
<proteinExistence type="predicted"/>
<evidence type="ECO:0008006" key="4">
    <source>
        <dbReference type="Google" id="ProtNLM"/>
    </source>
</evidence>
<gene>
    <name evidence="2" type="ORF">ACFPDQ_03835</name>
</gene>
<dbReference type="RefSeq" id="WP_119331253.1">
    <property type="nucleotide sequence ID" value="NZ_JBHSJH010000001.1"/>
</dbReference>
<sequence>MKLRKLLLATTLAIPAMGYCGFIDWIQGYPEVKEKIEQKLEQQYHGEKFDVSGISYSDNLGGYNFDYKPSDKKSDAEYSGSYFPKTDRLLATGYMWSSIGKQWQDMFKPYIDKVGTNYLIIGGLGSGSPGSGEEDKATQQKYFNQVNDSLAYMFKTGSAEEWIAVKHDYIRGNISLFIDVPETTEGIYKTLQMIESINNKLRSFHLYSYKLEVITYKVPQGFNIDNYFDEVKGDFHTTHAWWFVEGIQKYAWGYFNVRGCMPTNAFEKACNTQYGNSDLDSRKEGVLYNTTADRLNNLQDITNQFRLVDEFGVAGKCTPSGSCYAQWAVNSRANTQLKDIQYYSDLEKLISENK</sequence>
<feature type="chain" id="PRO_5046280811" description="SGNH/GDSL hydrolase family protein" evidence="1">
    <location>
        <begin position="19"/>
        <end position="354"/>
    </location>
</feature>
<accession>A0ABV9TAL6</accession>
<name>A0ABV9TAL6_9GAMM</name>
<feature type="signal peptide" evidence="1">
    <location>
        <begin position="1"/>
        <end position="18"/>
    </location>
</feature>
<keyword evidence="1" id="KW-0732">Signal</keyword>
<protein>
    <recommendedName>
        <fullName evidence="4">SGNH/GDSL hydrolase family protein</fullName>
    </recommendedName>
</protein>
<evidence type="ECO:0000256" key="1">
    <source>
        <dbReference type="SAM" id="SignalP"/>
    </source>
</evidence>